<evidence type="ECO:0000259" key="13">
    <source>
        <dbReference type="Pfam" id="PF00487"/>
    </source>
</evidence>
<dbReference type="PANTHER" id="PTHR38674">
    <property type="entry name" value="ALKANE 1-MONOOXYGENASE 1"/>
    <property type="match status" value="1"/>
</dbReference>
<keyword evidence="5 12" id="KW-0812">Transmembrane</keyword>
<evidence type="ECO:0000256" key="6">
    <source>
        <dbReference type="ARBA" id="ARBA00022723"/>
    </source>
</evidence>
<organism evidence="14 15">
    <name type="scientific">Paracoccus aminovorans</name>
    <dbReference type="NCBI Taxonomy" id="34004"/>
    <lineage>
        <taxon>Bacteria</taxon>
        <taxon>Pseudomonadati</taxon>
        <taxon>Pseudomonadota</taxon>
        <taxon>Alphaproteobacteria</taxon>
        <taxon>Rhodobacterales</taxon>
        <taxon>Paracoccaceae</taxon>
        <taxon>Paracoccus</taxon>
    </lineage>
</organism>
<feature type="domain" description="Fatty acid desaturase" evidence="13">
    <location>
        <begin position="125"/>
        <end position="341"/>
    </location>
</feature>
<dbReference type="EMBL" id="FOPU01000004">
    <property type="protein sequence ID" value="SFH24485.1"/>
    <property type="molecule type" value="Genomic_DNA"/>
</dbReference>
<evidence type="ECO:0000256" key="1">
    <source>
        <dbReference type="ARBA" id="ARBA00004429"/>
    </source>
</evidence>
<keyword evidence="9" id="KW-0408">Iron</keyword>
<dbReference type="STRING" id="34004.SAMN04488021_10444"/>
<keyword evidence="11 12" id="KW-0472">Membrane</keyword>
<evidence type="ECO:0000313" key="14">
    <source>
        <dbReference type="EMBL" id="SFH24485.1"/>
    </source>
</evidence>
<name>A0A1I2YFV0_9RHOB</name>
<dbReference type="InterPro" id="IPR005804">
    <property type="entry name" value="FA_desaturase_dom"/>
</dbReference>
<sequence length="370" mass="40249">MHAMVVRRQKTGYRRGKTGVVMPDPFDRPASIPAFALFALLPGLLLGAACLWGGGWTWAALVWIGGASQIVDTVLARGFADPVHDAAPAATDLLSVVLALLHFLLLGAGLAALTGEGMGAVSRVALFLGLGMFFGQVSNSNAHELIHRGSRGLFRLGAAVYVTLLFGHHASAHRLVHHRYVATAQDPNSARFGESFWHFLPRALAGSFRAGLAAERALSAAKPGRPNPYAVWVGGGLACCLAAWLVFGWAGLGWYLGLCLYAQVQMMLADYVQHYGLQRARRADGRYEPVGPRHSWDAPHFLSSLMMVNAPRHSDHHAHPGRAYPGLRLQRAAAPRPMLPYSLPVMAALAMLPRLWRRVMDPRVRRMREG</sequence>
<comment type="subcellular location">
    <subcellularLocation>
        <location evidence="1">Cell inner membrane</location>
        <topology evidence="1">Multi-pass membrane protein</topology>
    </subcellularLocation>
</comment>
<gene>
    <name evidence="14" type="ORF">SAMN04488021_10444</name>
</gene>
<evidence type="ECO:0000256" key="3">
    <source>
        <dbReference type="ARBA" id="ARBA00022475"/>
    </source>
</evidence>
<feature type="transmembrane region" description="Helical" evidence="12">
    <location>
        <begin position="152"/>
        <end position="170"/>
    </location>
</feature>
<protein>
    <submittedName>
        <fullName evidence="14">Alkane 1-monooxygenase</fullName>
    </submittedName>
</protein>
<evidence type="ECO:0000256" key="8">
    <source>
        <dbReference type="ARBA" id="ARBA00023002"/>
    </source>
</evidence>
<dbReference type="CDD" id="cd03512">
    <property type="entry name" value="Alkane-hydroxylase"/>
    <property type="match status" value="1"/>
</dbReference>
<accession>A0A1I2YFV0</accession>
<feature type="transmembrane region" description="Helical" evidence="12">
    <location>
        <begin position="229"/>
        <end position="247"/>
    </location>
</feature>
<keyword evidence="3" id="KW-1003">Cell membrane</keyword>
<evidence type="ECO:0000256" key="11">
    <source>
        <dbReference type="ARBA" id="ARBA00023136"/>
    </source>
</evidence>
<dbReference type="PANTHER" id="PTHR38674:SF1">
    <property type="entry name" value="ALKANE 1-MONOOXYGENASE 1"/>
    <property type="match status" value="1"/>
</dbReference>
<evidence type="ECO:0000313" key="15">
    <source>
        <dbReference type="Proteomes" id="UP000183635"/>
    </source>
</evidence>
<keyword evidence="7 12" id="KW-1133">Transmembrane helix</keyword>
<dbReference type="Proteomes" id="UP000183635">
    <property type="component" value="Unassembled WGS sequence"/>
</dbReference>
<feature type="transmembrane region" description="Helical" evidence="12">
    <location>
        <begin position="32"/>
        <end position="54"/>
    </location>
</feature>
<evidence type="ECO:0000256" key="5">
    <source>
        <dbReference type="ARBA" id="ARBA00022692"/>
    </source>
</evidence>
<keyword evidence="8" id="KW-0560">Oxidoreductase</keyword>
<comment type="similarity">
    <text evidence="2">Belongs to the fatty acid desaturase type 1 family. AlkB subfamily.</text>
</comment>
<evidence type="ECO:0000256" key="9">
    <source>
        <dbReference type="ARBA" id="ARBA00023004"/>
    </source>
</evidence>
<keyword evidence="6" id="KW-0479">Metal-binding</keyword>
<keyword evidence="4" id="KW-0997">Cell inner membrane</keyword>
<feature type="transmembrane region" description="Helical" evidence="12">
    <location>
        <begin position="93"/>
        <end position="113"/>
    </location>
</feature>
<dbReference type="Pfam" id="PF00487">
    <property type="entry name" value="FA_desaturase"/>
    <property type="match status" value="1"/>
</dbReference>
<dbReference type="GO" id="GO:0006629">
    <property type="term" value="P:lipid metabolic process"/>
    <property type="evidence" value="ECO:0007669"/>
    <property type="project" value="InterPro"/>
</dbReference>
<dbReference type="InterPro" id="IPR033885">
    <property type="entry name" value="AlkB/XylM"/>
</dbReference>
<dbReference type="AlphaFoldDB" id="A0A1I2YFV0"/>
<feature type="transmembrane region" description="Helical" evidence="12">
    <location>
        <begin position="120"/>
        <end position="137"/>
    </location>
</feature>
<evidence type="ECO:0000256" key="10">
    <source>
        <dbReference type="ARBA" id="ARBA00023033"/>
    </source>
</evidence>
<keyword evidence="15" id="KW-1185">Reference proteome</keyword>
<keyword evidence="10 14" id="KW-0503">Monooxygenase</keyword>
<proteinExistence type="inferred from homology"/>
<evidence type="ECO:0000256" key="12">
    <source>
        <dbReference type="SAM" id="Phobius"/>
    </source>
</evidence>
<dbReference type="GO" id="GO:0004497">
    <property type="term" value="F:monooxygenase activity"/>
    <property type="evidence" value="ECO:0007669"/>
    <property type="project" value="UniProtKB-KW"/>
</dbReference>
<dbReference type="GO" id="GO:0005886">
    <property type="term" value="C:plasma membrane"/>
    <property type="evidence" value="ECO:0007669"/>
    <property type="project" value="UniProtKB-SubCell"/>
</dbReference>
<evidence type="ECO:0000256" key="7">
    <source>
        <dbReference type="ARBA" id="ARBA00022989"/>
    </source>
</evidence>
<evidence type="ECO:0000256" key="4">
    <source>
        <dbReference type="ARBA" id="ARBA00022519"/>
    </source>
</evidence>
<reference evidence="14 15" key="1">
    <citation type="submission" date="2016-10" db="EMBL/GenBank/DDBJ databases">
        <authorList>
            <person name="de Groot N.N."/>
        </authorList>
    </citation>
    <scope>NUCLEOTIDE SEQUENCE [LARGE SCALE GENOMIC DNA]</scope>
    <source>
        <strain evidence="14 15">DSM 8537</strain>
    </source>
</reference>
<feature type="transmembrane region" description="Helical" evidence="12">
    <location>
        <begin position="338"/>
        <end position="356"/>
    </location>
</feature>
<evidence type="ECO:0000256" key="2">
    <source>
        <dbReference type="ARBA" id="ARBA00010823"/>
    </source>
</evidence>
<dbReference type="GO" id="GO:0046872">
    <property type="term" value="F:metal ion binding"/>
    <property type="evidence" value="ECO:0007669"/>
    <property type="project" value="UniProtKB-KW"/>
</dbReference>